<dbReference type="EMBL" id="UINC01098237">
    <property type="protein sequence ID" value="SVC56605.1"/>
    <property type="molecule type" value="Genomic_DNA"/>
</dbReference>
<dbReference type="Pfam" id="PF20703">
    <property type="entry name" value="nSTAND1"/>
    <property type="match status" value="1"/>
</dbReference>
<name>A0A382N8D4_9ZZZZ</name>
<proteinExistence type="predicted"/>
<dbReference type="InterPro" id="IPR027417">
    <property type="entry name" value="P-loop_NTPase"/>
</dbReference>
<reference evidence="2" key="1">
    <citation type="submission" date="2018-05" db="EMBL/GenBank/DDBJ databases">
        <authorList>
            <person name="Lanie J.A."/>
            <person name="Ng W.-L."/>
            <person name="Kazmierczak K.M."/>
            <person name="Andrzejewski T.M."/>
            <person name="Davidsen T.M."/>
            <person name="Wayne K.J."/>
            <person name="Tettelin H."/>
            <person name="Glass J.I."/>
            <person name="Rusch D."/>
            <person name="Podicherti R."/>
            <person name="Tsui H.-C.T."/>
            <person name="Winkler M.E."/>
        </authorList>
    </citation>
    <scope>NUCLEOTIDE SEQUENCE</scope>
</reference>
<feature type="domain" description="Novel STAND NTPase 1" evidence="1">
    <location>
        <begin position="6"/>
        <end position="264"/>
    </location>
</feature>
<sequence>MFEGNPFPGLRPFEFDENYLFFGREEQVTQLLQRLGNTRFLAVVGASGSGKSSLVRAGLLPELHGGTMTSTSIAWELSIMRPGGDPLTKLAQALVESNLFGDVNEENVLQTRATLSRSGLGLIEAYRQSDIEEGSNLLLLVDQFEEIFRFRQSGDKTGQEASHFIQLLLETARQTDFPIFIILTMRSDFLGDCAEFKGLAEAVNEGEYLIPRLNRKQRARAIEGPVKVGGAEISPRLKQQLLNDIGDDPDQLPILQHALMRMWDYWLN</sequence>
<gene>
    <name evidence="2" type="ORF">METZ01_LOCUS309459</name>
</gene>
<dbReference type="SUPFAM" id="SSF52540">
    <property type="entry name" value="P-loop containing nucleoside triphosphate hydrolases"/>
    <property type="match status" value="1"/>
</dbReference>
<organism evidence="2">
    <name type="scientific">marine metagenome</name>
    <dbReference type="NCBI Taxonomy" id="408172"/>
    <lineage>
        <taxon>unclassified sequences</taxon>
        <taxon>metagenomes</taxon>
        <taxon>ecological metagenomes</taxon>
    </lineage>
</organism>
<accession>A0A382N8D4</accession>
<dbReference type="InterPro" id="IPR049052">
    <property type="entry name" value="nSTAND1"/>
</dbReference>
<feature type="non-terminal residue" evidence="2">
    <location>
        <position position="268"/>
    </location>
</feature>
<dbReference type="Gene3D" id="3.40.50.300">
    <property type="entry name" value="P-loop containing nucleotide triphosphate hydrolases"/>
    <property type="match status" value="1"/>
</dbReference>
<evidence type="ECO:0000313" key="2">
    <source>
        <dbReference type="EMBL" id="SVC56605.1"/>
    </source>
</evidence>
<dbReference type="AlphaFoldDB" id="A0A382N8D4"/>
<evidence type="ECO:0000259" key="1">
    <source>
        <dbReference type="Pfam" id="PF20703"/>
    </source>
</evidence>
<protein>
    <recommendedName>
        <fullName evidence="1">Novel STAND NTPase 1 domain-containing protein</fullName>
    </recommendedName>
</protein>